<dbReference type="Proteomes" id="UP000004757">
    <property type="component" value="Unassembled WGS sequence"/>
</dbReference>
<keyword evidence="2" id="KW-1185">Reference proteome</keyword>
<dbReference type="AlphaFoldDB" id="D4XWB1"/>
<comment type="caution">
    <text evidence="1">The sequence shown here is derived from an EMBL/GenBank/DDBJ whole genome shotgun (WGS) entry which is preliminary data.</text>
</comment>
<protein>
    <submittedName>
        <fullName evidence="1">Uncharacterized protein</fullName>
    </submittedName>
</protein>
<gene>
    <name evidence="1" type="ORF">MALL_0849</name>
</gene>
<accession>D4XWB1</accession>
<reference evidence="1 2" key="1">
    <citation type="submission" date="2010-03" db="EMBL/GenBank/DDBJ databases">
        <authorList>
            <person name="Glass J.I."/>
            <person name="Benders G.A."/>
            <person name="Durkin A.S."/>
            <person name="Farmerie W.G."/>
            <person name="Hlavinka K."/>
            <person name="Hostetler J."/>
            <person name="Jackson J."/>
            <person name="May M.A."/>
            <person name="Miller R.H."/>
            <person name="Paralanov V."/>
            <person name="Radune D."/>
            <person name="Szczypinski B."/>
            <person name="Brown D.R."/>
        </authorList>
    </citation>
    <scope>NUCLEOTIDE SEQUENCE [LARGE SCALE GENOMIC DNA]</scope>
    <source>
        <strain evidence="1 2">A21JP2</strain>
    </source>
</reference>
<proteinExistence type="predicted"/>
<name>D4XWB1_9BACT</name>
<evidence type="ECO:0000313" key="2">
    <source>
        <dbReference type="Proteomes" id="UP000004757"/>
    </source>
</evidence>
<evidence type="ECO:0000313" key="1">
    <source>
        <dbReference type="EMBL" id="EFF41366.1"/>
    </source>
</evidence>
<organism evidence="1 2">
    <name type="scientific">Mycoplasmopsis alligatoris A21JP2</name>
    <dbReference type="NCBI Taxonomy" id="747682"/>
    <lineage>
        <taxon>Bacteria</taxon>
        <taxon>Bacillati</taxon>
        <taxon>Mycoplasmatota</taxon>
        <taxon>Mycoplasmoidales</taxon>
        <taxon>Metamycoplasmataceae</taxon>
        <taxon>Mycoplasmopsis</taxon>
    </lineage>
</organism>
<sequence>MFKNYENFGLNSTYCSFTKKVFTEEELKKLRLEALRKMRNLDPDLKLEQLKMILNLKFGKPKHVFENNNKQIIIDTALNPNNIKNGYCYIAHRIMKVKNFRYLKAYFKFIVKKINFLEKITLPNCVVIMFTSKTYNNLGVLLDEDIHLSEQRNRHIEKYGINPAAFRFPGDRIEVHDKIIFDGKRIFYLYEAFSVNTIMKNLVEVMPFFMDFIDRSYAKNDFSLDQKHFWEIILEYFYEKQKINIIIYPPSKNSIVRWIVEYYNSDKFLAELLFEKMCRRLRNEHTLYWLVSAMYYKHIKDEIKKEDLLKFLRKDFSYKFVEEFNFLNKYKAAQLYYMLVKLTPIISKEER</sequence>
<dbReference type="EMBL" id="ADNC01000026">
    <property type="protein sequence ID" value="EFF41366.1"/>
    <property type="molecule type" value="Genomic_DNA"/>
</dbReference>